<comment type="caution">
    <text evidence="1">The sequence shown here is derived from an EMBL/GenBank/DDBJ whole genome shotgun (WGS) entry which is preliminary data.</text>
</comment>
<proteinExistence type="predicted"/>
<sequence>MKDGIIDQVRQEIDRTDHAYNTLEQLVESEFSNDENDSIDDAMNELVGAKSALVDWLDEYERENL</sequence>
<dbReference type="AlphaFoldDB" id="A0A0F9K2N2"/>
<reference evidence="1" key="1">
    <citation type="journal article" date="2015" name="Nature">
        <title>Complex archaea that bridge the gap between prokaryotes and eukaryotes.</title>
        <authorList>
            <person name="Spang A."/>
            <person name="Saw J.H."/>
            <person name="Jorgensen S.L."/>
            <person name="Zaremba-Niedzwiedzka K."/>
            <person name="Martijn J."/>
            <person name="Lind A.E."/>
            <person name="van Eijk R."/>
            <person name="Schleper C."/>
            <person name="Guy L."/>
            <person name="Ettema T.J."/>
        </authorList>
    </citation>
    <scope>NUCLEOTIDE SEQUENCE</scope>
</reference>
<evidence type="ECO:0000313" key="1">
    <source>
        <dbReference type="EMBL" id="KKM76253.1"/>
    </source>
</evidence>
<gene>
    <name evidence="1" type="ORF">LCGC14_1381970</name>
</gene>
<dbReference type="EMBL" id="LAZR01008840">
    <property type="protein sequence ID" value="KKM76253.1"/>
    <property type="molecule type" value="Genomic_DNA"/>
</dbReference>
<name>A0A0F9K2N2_9ZZZZ</name>
<accession>A0A0F9K2N2</accession>
<organism evidence="1">
    <name type="scientific">marine sediment metagenome</name>
    <dbReference type="NCBI Taxonomy" id="412755"/>
    <lineage>
        <taxon>unclassified sequences</taxon>
        <taxon>metagenomes</taxon>
        <taxon>ecological metagenomes</taxon>
    </lineage>
</organism>
<protein>
    <submittedName>
        <fullName evidence="1">Uncharacterized protein</fullName>
    </submittedName>
</protein>